<keyword evidence="5" id="KW-0393">Immunoglobulin domain</keyword>
<comment type="subcellular location">
    <subcellularLocation>
        <location evidence="1">Membrane</location>
        <topology evidence="1">Single-pass type I membrane protein</topology>
    </subcellularLocation>
</comment>
<reference evidence="9" key="1">
    <citation type="submission" date="2020-01" db="EMBL/GenBank/DDBJ databases">
        <title>Draft genome sequence of the Termite Coptotermes fromosanus.</title>
        <authorList>
            <person name="Itakura S."/>
            <person name="Yosikawa Y."/>
            <person name="Umezawa K."/>
        </authorList>
    </citation>
    <scope>NUCLEOTIDE SEQUENCE [LARGE SCALE GENOMIC DNA]</scope>
</reference>
<dbReference type="EMBL" id="BLKM01000468">
    <property type="protein sequence ID" value="GFG34100.1"/>
    <property type="molecule type" value="Genomic_DNA"/>
</dbReference>
<organism evidence="8 9">
    <name type="scientific">Coptotermes formosanus</name>
    <name type="common">Formosan subterranean termite</name>
    <dbReference type="NCBI Taxonomy" id="36987"/>
    <lineage>
        <taxon>Eukaryota</taxon>
        <taxon>Metazoa</taxon>
        <taxon>Ecdysozoa</taxon>
        <taxon>Arthropoda</taxon>
        <taxon>Hexapoda</taxon>
        <taxon>Insecta</taxon>
        <taxon>Pterygota</taxon>
        <taxon>Neoptera</taxon>
        <taxon>Polyneoptera</taxon>
        <taxon>Dictyoptera</taxon>
        <taxon>Blattodea</taxon>
        <taxon>Blattoidea</taxon>
        <taxon>Termitoidae</taxon>
        <taxon>Rhinotermitidae</taxon>
        <taxon>Coptotermes</taxon>
    </lineage>
</organism>
<keyword evidence="6" id="KW-0812">Transmembrane</keyword>
<dbReference type="InterPro" id="IPR013098">
    <property type="entry name" value="Ig_I-set"/>
</dbReference>
<evidence type="ECO:0000259" key="7">
    <source>
        <dbReference type="PROSITE" id="PS50835"/>
    </source>
</evidence>
<proteinExistence type="predicted"/>
<dbReference type="Pfam" id="PF08205">
    <property type="entry name" value="C2-set_2"/>
    <property type="match status" value="1"/>
</dbReference>
<comment type="caution">
    <text evidence="8">The sequence shown here is derived from an EMBL/GenBank/DDBJ whole genome shotgun (WGS) entry which is preliminary data.</text>
</comment>
<evidence type="ECO:0000256" key="6">
    <source>
        <dbReference type="SAM" id="Phobius"/>
    </source>
</evidence>
<keyword evidence="9" id="KW-1185">Reference proteome</keyword>
<dbReference type="PROSITE" id="PS50835">
    <property type="entry name" value="IG_LIKE"/>
    <property type="match status" value="1"/>
</dbReference>
<dbReference type="CDD" id="cd00096">
    <property type="entry name" value="Ig"/>
    <property type="match status" value="1"/>
</dbReference>
<evidence type="ECO:0000256" key="1">
    <source>
        <dbReference type="ARBA" id="ARBA00004479"/>
    </source>
</evidence>
<dbReference type="Pfam" id="PF07679">
    <property type="entry name" value="I-set"/>
    <property type="match status" value="1"/>
</dbReference>
<dbReference type="Proteomes" id="UP000502823">
    <property type="component" value="Unassembled WGS sequence"/>
</dbReference>
<feature type="domain" description="Ig-like" evidence="7">
    <location>
        <begin position="114"/>
        <end position="216"/>
    </location>
</feature>
<keyword evidence="4" id="KW-0325">Glycoprotein</keyword>
<keyword evidence="3" id="KW-1015">Disulfide bond</keyword>
<dbReference type="FunCoup" id="A0A6L2PR97">
    <property type="interactions" value="37"/>
</dbReference>
<feature type="non-terminal residue" evidence="8">
    <location>
        <position position="1"/>
    </location>
</feature>
<evidence type="ECO:0000256" key="5">
    <source>
        <dbReference type="ARBA" id="ARBA00023319"/>
    </source>
</evidence>
<dbReference type="GO" id="GO:0016020">
    <property type="term" value="C:membrane"/>
    <property type="evidence" value="ECO:0007669"/>
    <property type="project" value="UniProtKB-SubCell"/>
</dbReference>
<keyword evidence="2 6" id="KW-0472">Membrane</keyword>
<dbReference type="AlphaFoldDB" id="A0A6L2PR97"/>
<evidence type="ECO:0000313" key="9">
    <source>
        <dbReference type="Proteomes" id="UP000502823"/>
    </source>
</evidence>
<dbReference type="SUPFAM" id="SSF48726">
    <property type="entry name" value="Immunoglobulin"/>
    <property type="match status" value="2"/>
</dbReference>
<dbReference type="InterPro" id="IPR051275">
    <property type="entry name" value="Cell_adhesion_signaling"/>
</dbReference>
<dbReference type="PANTHER" id="PTHR11640">
    <property type="entry name" value="NEPHRIN"/>
    <property type="match status" value="1"/>
</dbReference>
<name>A0A6L2PR97_COPFO</name>
<dbReference type="InParanoid" id="A0A6L2PR97"/>
<dbReference type="Gene3D" id="2.60.40.10">
    <property type="entry name" value="Immunoglobulins"/>
    <property type="match status" value="2"/>
</dbReference>
<feature type="transmembrane region" description="Helical" evidence="6">
    <location>
        <begin position="338"/>
        <end position="358"/>
    </location>
</feature>
<accession>A0A6L2PR97</accession>
<evidence type="ECO:0000256" key="3">
    <source>
        <dbReference type="ARBA" id="ARBA00023157"/>
    </source>
</evidence>
<dbReference type="InterPro" id="IPR036179">
    <property type="entry name" value="Ig-like_dom_sf"/>
</dbReference>
<feature type="non-terminal residue" evidence="8">
    <location>
        <position position="367"/>
    </location>
</feature>
<evidence type="ECO:0000256" key="2">
    <source>
        <dbReference type="ARBA" id="ARBA00023136"/>
    </source>
</evidence>
<protein>
    <recommendedName>
        <fullName evidence="7">Ig-like domain-containing protein</fullName>
    </recommendedName>
</protein>
<dbReference type="InterPro" id="IPR013162">
    <property type="entry name" value="CD80_C2-set"/>
</dbReference>
<keyword evidence="6" id="KW-1133">Transmembrane helix</keyword>
<dbReference type="InterPro" id="IPR013783">
    <property type="entry name" value="Ig-like_fold"/>
</dbReference>
<sequence>GASGILVDVSPKNPIVRVGQNFTFMCRVGKPLMYCSIRLPGSSSGLNMNEKVPKTAKYWYAGDGIGSGQCGITIARIDDSQNGQFKCSLGFEDDPTESDGTTNVTVARAPAIDPTLVVTPDADRRTGAYSEDTLIRATCTVKDARPVASISWAIGDDQITDGISRAETVESLNDLFTVQQNLTRRLTWKDNGKDLKCVASHIALDGRLKQTIKQISVRFAPRPIGGTIEQFGFIVGEEGIISVQIHANPRPSLTWTVDQEIIPEGHKDFTQRFEANPVRSMGNGTWQAELRILRVTVEDVARKYVLKAQNDVGKEQYTVMISTSAEPQGSLELGTGPIIGIVVAILVVLIVIFMLIFARATGRWCFS</sequence>
<dbReference type="InterPro" id="IPR007110">
    <property type="entry name" value="Ig-like_dom"/>
</dbReference>
<evidence type="ECO:0000313" key="8">
    <source>
        <dbReference type="EMBL" id="GFG34100.1"/>
    </source>
</evidence>
<evidence type="ECO:0000256" key="4">
    <source>
        <dbReference type="ARBA" id="ARBA00023180"/>
    </source>
</evidence>
<dbReference type="OrthoDB" id="6345017at2759"/>
<gene>
    <name evidence="8" type="ORF">Cfor_05557</name>
</gene>